<dbReference type="EMBL" id="OGUS01000132">
    <property type="protein sequence ID" value="SPC18179.1"/>
    <property type="molecule type" value="Genomic_DNA"/>
</dbReference>
<dbReference type="InterPro" id="IPR029021">
    <property type="entry name" value="Prot-tyrosine_phosphatase-like"/>
</dbReference>
<evidence type="ECO:0000313" key="2">
    <source>
        <dbReference type="EMBL" id="SPC18179.1"/>
    </source>
</evidence>
<name>A0A375FG20_9BURK</name>
<evidence type="ECO:0000313" key="3">
    <source>
        <dbReference type="Proteomes" id="UP000256862"/>
    </source>
</evidence>
<comment type="caution">
    <text evidence="1">The sequence shown here is derived from an EMBL/GenBank/DDBJ whole genome shotgun (WGS) entry which is preliminary data.</text>
</comment>
<dbReference type="Proteomes" id="UP000256862">
    <property type="component" value="Plasmid CO2235_mp"/>
</dbReference>
<dbReference type="SUPFAM" id="SSF52799">
    <property type="entry name" value="(Phosphotyrosine protein) phosphatases II"/>
    <property type="match status" value="1"/>
</dbReference>
<reference evidence="3" key="2">
    <citation type="submission" date="2018-01" db="EMBL/GenBank/DDBJ databases">
        <authorList>
            <person name="Gaut B.S."/>
            <person name="Morton B.R."/>
            <person name="Clegg M.T."/>
            <person name="Duvall M.R."/>
        </authorList>
    </citation>
    <scope>NUCLEOTIDE SEQUENCE [LARGE SCALE GENOMIC DNA]</scope>
</reference>
<evidence type="ECO:0008006" key="4">
    <source>
        <dbReference type="Google" id="ProtNLM"/>
    </source>
</evidence>
<accession>A0A375FG20</accession>
<organism evidence="1 3">
    <name type="scientific">Cupriavidus oxalaticus</name>
    <dbReference type="NCBI Taxonomy" id="96344"/>
    <lineage>
        <taxon>Bacteria</taxon>
        <taxon>Pseudomonadati</taxon>
        <taxon>Pseudomonadota</taxon>
        <taxon>Betaproteobacteria</taxon>
        <taxon>Burkholderiales</taxon>
        <taxon>Burkholderiaceae</taxon>
        <taxon>Cupriavidus</taxon>
    </lineage>
</organism>
<dbReference type="Gene3D" id="3.90.190.10">
    <property type="entry name" value="Protein tyrosine phosphatase superfamily"/>
    <property type="match status" value="1"/>
</dbReference>
<evidence type="ECO:0000313" key="1">
    <source>
        <dbReference type="EMBL" id="SPC05107.1"/>
    </source>
</evidence>
<protein>
    <recommendedName>
        <fullName evidence="4">Tyrosine specific protein phosphatases domain-containing protein</fullName>
    </recommendedName>
</protein>
<reference evidence="1 3" key="1">
    <citation type="submission" date="2018-01" db="EMBL/GenBank/DDBJ databases">
        <authorList>
            <person name="Clerissi C."/>
        </authorList>
    </citation>
    <scope>NUCLEOTIDE SEQUENCE</scope>
    <source>
        <strain evidence="1">Cupriavidus oxalaticus LMG 2235</strain>
        <plasmid evidence="3">co2235_mp</plasmid>
    </source>
</reference>
<dbReference type="AlphaFoldDB" id="A0A375FG20"/>
<dbReference type="EMBL" id="OGUS01000004">
    <property type="protein sequence ID" value="SPC05107.1"/>
    <property type="molecule type" value="Genomic_DNA"/>
</dbReference>
<dbReference type="GeneID" id="303488136"/>
<geneLocation type="plasmid" evidence="3">
    <name>co2235_mp</name>
</geneLocation>
<proteinExistence type="predicted"/>
<sequence length="181" mass="20267">MPLQLKDAIDKLYRPPKDGTRQVLAVSRGVAERLPRLESVAVISVTAPERPLASLDGFERALRLCFADVDFMSPELSARRMEKLAYAFRPEHTEAIREFVRELPAQVTTIVVHCEGGYSRSCAIALTLHQLYGYVTEVEYLTGANASVLRLMTLASTQLRSRSASSFHKRMQWHVTSLTGC</sequence>
<dbReference type="RefSeq" id="WP_232353392.1">
    <property type="nucleotide sequence ID" value="NZ_CP069809.1"/>
</dbReference>
<gene>
    <name evidence="2" type="ORF">CO2235_MP10372</name>
    <name evidence="1" type="ORF">CO2235_U1010061</name>
</gene>